<dbReference type="RefSeq" id="WP_265269250.1">
    <property type="nucleotide sequence ID" value="NZ_JANFAV010000008.1"/>
</dbReference>
<sequence length="359" mass="38877">MTRPMPPDQFRRLARTLRGEIVDGLPAAIDLVAEAAAPTHGFLRYQWYAAALRAYGGAARTLTVSAAEVAMLALPMIAVGPARLRLATVPGSYWPFRGFPLAVDAGAEVLEQALDTLARGVNALRIGPVADDDPAASALIAAARARGWGVAMRTLGQGWLLDMAALQAEGAWPRTSTLRKNRYHEKQLAEHGALDWRFLSNLDWPAAFDALATIEQASWIMARTDGSDAKFTERGHGLFWRTAATDPVLAGMMRAALLSVDGRPAAFSFDLDAGTLKYAVANSYDPAYAKHSPGKLLYYRNLIDASSRGITIVDWGMGDSGYKQVIGATPGPMLRDWLLLRPGLPARLAPLISRVWRGR</sequence>
<organism evidence="2 3">
    <name type="scientific">Sphingomonas lycopersici</name>
    <dbReference type="NCBI Taxonomy" id="2951807"/>
    <lineage>
        <taxon>Bacteria</taxon>
        <taxon>Pseudomonadati</taxon>
        <taxon>Pseudomonadota</taxon>
        <taxon>Alphaproteobacteria</taxon>
        <taxon>Sphingomonadales</taxon>
        <taxon>Sphingomonadaceae</taxon>
        <taxon>Sphingomonas</taxon>
    </lineage>
</organism>
<accession>A0AA41ZAQ2</accession>
<keyword evidence="3" id="KW-1185">Reference proteome</keyword>
<keyword evidence="2" id="KW-0808">Transferase</keyword>
<name>A0AA41ZAQ2_9SPHN</name>
<gene>
    <name evidence="2" type="ORF">NEE01_13155</name>
</gene>
<evidence type="ECO:0000313" key="3">
    <source>
        <dbReference type="Proteomes" id="UP001165565"/>
    </source>
</evidence>
<evidence type="ECO:0000259" key="1">
    <source>
        <dbReference type="Pfam" id="PF13480"/>
    </source>
</evidence>
<dbReference type="EC" id="2.3.1.-" evidence="2"/>
<dbReference type="InterPro" id="IPR038740">
    <property type="entry name" value="BioF2-like_GNAT_dom"/>
</dbReference>
<dbReference type="EMBL" id="JANFAV010000008">
    <property type="protein sequence ID" value="MCW6535726.1"/>
    <property type="molecule type" value="Genomic_DNA"/>
</dbReference>
<evidence type="ECO:0000313" key="2">
    <source>
        <dbReference type="EMBL" id="MCW6535726.1"/>
    </source>
</evidence>
<dbReference type="GO" id="GO:0016746">
    <property type="term" value="F:acyltransferase activity"/>
    <property type="evidence" value="ECO:0007669"/>
    <property type="project" value="UniProtKB-KW"/>
</dbReference>
<dbReference type="Proteomes" id="UP001165565">
    <property type="component" value="Unassembled WGS sequence"/>
</dbReference>
<dbReference type="InterPro" id="IPR016181">
    <property type="entry name" value="Acyl_CoA_acyltransferase"/>
</dbReference>
<proteinExistence type="predicted"/>
<reference evidence="2" key="1">
    <citation type="submission" date="2022-06" db="EMBL/GenBank/DDBJ databases">
        <title>Sphingomonas sp. nov. isolated from rhizosphere soil of tomato.</title>
        <authorList>
            <person name="Dong H."/>
            <person name="Gao R."/>
        </authorList>
    </citation>
    <scope>NUCLEOTIDE SEQUENCE</scope>
    <source>
        <strain evidence="2">MMSM24</strain>
    </source>
</reference>
<feature type="domain" description="BioF2-like acetyltransferase" evidence="1">
    <location>
        <begin position="178"/>
        <end position="324"/>
    </location>
</feature>
<dbReference type="AlphaFoldDB" id="A0AA41ZAQ2"/>
<keyword evidence="2" id="KW-0012">Acyltransferase</keyword>
<protein>
    <submittedName>
        <fullName evidence="2">GNAT family N-acetyltransferase</fullName>
        <ecNumber evidence="2">2.3.1.-</ecNumber>
    </submittedName>
</protein>
<comment type="caution">
    <text evidence="2">The sequence shown here is derived from an EMBL/GenBank/DDBJ whole genome shotgun (WGS) entry which is preliminary data.</text>
</comment>
<dbReference type="Pfam" id="PF13480">
    <property type="entry name" value="Acetyltransf_6"/>
    <property type="match status" value="1"/>
</dbReference>
<dbReference type="SUPFAM" id="SSF55729">
    <property type="entry name" value="Acyl-CoA N-acyltransferases (Nat)"/>
    <property type="match status" value="1"/>
</dbReference>